<dbReference type="EMBL" id="JASPKY010000215">
    <property type="protein sequence ID" value="KAK9719905.1"/>
    <property type="molecule type" value="Genomic_DNA"/>
</dbReference>
<dbReference type="Proteomes" id="UP001458880">
    <property type="component" value="Unassembled WGS sequence"/>
</dbReference>
<evidence type="ECO:0000313" key="1">
    <source>
        <dbReference type="EMBL" id="KAK9719905.1"/>
    </source>
</evidence>
<name>A0AAW1KKW1_POPJA</name>
<reference evidence="1" key="1">
    <citation type="submission" date="2023-05" db="EMBL/GenBank/DDBJ databases">
        <authorList>
            <person name="Nardi F."/>
            <person name="Carapelli A."/>
            <person name="Cucini C."/>
        </authorList>
    </citation>
    <scope>NUCLEOTIDE SEQUENCE</scope>
    <source>
        <strain evidence="1">DMR45628</strain>
        <tissue evidence="1">Testes</tissue>
    </source>
</reference>
<protein>
    <submittedName>
        <fullName evidence="1">Uncharacterized protein</fullName>
    </submittedName>
</protein>
<sequence length="71" mass="8091">MDNSDSEENNTMLTPLILIEPESPIKLATPIGNASPPVLWGTHRKTGVIYKRNDIYYSNLERHSARINLRK</sequence>
<organism evidence="1 2">
    <name type="scientific">Popillia japonica</name>
    <name type="common">Japanese beetle</name>
    <dbReference type="NCBI Taxonomy" id="7064"/>
    <lineage>
        <taxon>Eukaryota</taxon>
        <taxon>Metazoa</taxon>
        <taxon>Ecdysozoa</taxon>
        <taxon>Arthropoda</taxon>
        <taxon>Hexapoda</taxon>
        <taxon>Insecta</taxon>
        <taxon>Pterygota</taxon>
        <taxon>Neoptera</taxon>
        <taxon>Endopterygota</taxon>
        <taxon>Coleoptera</taxon>
        <taxon>Polyphaga</taxon>
        <taxon>Scarabaeiformia</taxon>
        <taxon>Scarabaeidae</taxon>
        <taxon>Rutelinae</taxon>
        <taxon>Popillia</taxon>
    </lineage>
</organism>
<proteinExistence type="predicted"/>
<dbReference type="AlphaFoldDB" id="A0AAW1KKW1"/>
<gene>
    <name evidence="1" type="ORF">QE152_g22383</name>
</gene>
<keyword evidence="2" id="KW-1185">Reference proteome</keyword>
<reference evidence="1 2" key="2">
    <citation type="journal article" date="2024" name="BMC Genomics">
        <title>De novo assembly and annotation of Popillia japonica's genome with initial clues to its potential as an invasive pest.</title>
        <authorList>
            <person name="Cucini C."/>
            <person name="Boschi S."/>
            <person name="Funari R."/>
            <person name="Cardaioli E."/>
            <person name="Iannotti N."/>
            <person name="Marturano G."/>
            <person name="Paoli F."/>
            <person name="Bruttini M."/>
            <person name="Carapelli A."/>
            <person name="Frati F."/>
            <person name="Nardi F."/>
        </authorList>
    </citation>
    <scope>NUCLEOTIDE SEQUENCE [LARGE SCALE GENOMIC DNA]</scope>
    <source>
        <strain evidence="1">DMR45628</strain>
    </source>
</reference>
<dbReference type="EMBL" id="JASPKY010000215">
    <property type="protein sequence ID" value="KAK9719904.1"/>
    <property type="molecule type" value="Genomic_DNA"/>
</dbReference>
<evidence type="ECO:0000313" key="2">
    <source>
        <dbReference type="Proteomes" id="UP001458880"/>
    </source>
</evidence>
<accession>A0AAW1KKW1</accession>
<comment type="caution">
    <text evidence="1">The sequence shown here is derived from an EMBL/GenBank/DDBJ whole genome shotgun (WGS) entry which is preliminary data.</text>
</comment>